<dbReference type="InterPro" id="IPR053167">
    <property type="entry name" value="Spore_coat_component"/>
</dbReference>
<evidence type="ECO:0000313" key="4">
    <source>
        <dbReference type="Proteomes" id="UP000184932"/>
    </source>
</evidence>
<dbReference type="OrthoDB" id="7619526at2"/>
<dbReference type="STRING" id="1217970.SAMN05444002_0528"/>
<dbReference type="AlphaFoldDB" id="A0A1N6EAV5"/>
<dbReference type="PANTHER" id="PTHR37089:SF3">
    <property type="entry name" value="EXPORTED PROTEIN"/>
    <property type="match status" value="1"/>
</dbReference>
<gene>
    <name evidence="3" type="ORF">SAMN05444002_0528</name>
</gene>
<dbReference type="PANTHER" id="PTHR37089">
    <property type="entry name" value="PROTEIN U-RELATED"/>
    <property type="match status" value="1"/>
</dbReference>
<evidence type="ECO:0000313" key="3">
    <source>
        <dbReference type="EMBL" id="SIN80126.1"/>
    </source>
</evidence>
<reference evidence="4" key="1">
    <citation type="submission" date="2016-11" db="EMBL/GenBank/DDBJ databases">
        <authorList>
            <person name="Varghese N."/>
            <person name="Submissions S."/>
        </authorList>
    </citation>
    <scope>NUCLEOTIDE SEQUENCE [LARGE SCALE GENOMIC DNA]</scope>
    <source>
        <strain evidence="4">DSM 29440</strain>
    </source>
</reference>
<keyword evidence="3" id="KW-0946">Virion</keyword>
<dbReference type="SMART" id="SM00972">
    <property type="entry name" value="SCPU"/>
    <property type="match status" value="1"/>
</dbReference>
<dbReference type="Proteomes" id="UP000184932">
    <property type="component" value="Unassembled WGS sequence"/>
</dbReference>
<feature type="chain" id="PRO_5012952430" evidence="1">
    <location>
        <begin position="25"/>
        <end position="163"/>
    </location>
</feature>
<protein>
    <submittedName>
        <fullName evidence="3">Spore coat protein U (SCPU) domain-containing protein</fullName>
    </submittedName>
</protein>
<dbReference type="EMBL" id="FSRL01000001">
    <property type="protein sequence ID" value="SIN80126.1"/>
    <property type="molecule type" value="Genomic_DNA"/>
</dbReference>
<evidence type="ECO:0000259" key="2">
    <source>
        <dbReference type="Pfam" id="PF05229"/>
    </source>
</evidence>
<dbReference type="InterPro" id="IPR007893">
    <property type="entry name" value="Spore_coat_U/FanG"/>
</dbReference>
<dbReference type="RefSeq" id="WP_074254705.1">
    <property type="nucleotide sequence ID" value="NZ_FSRL01000001.1"/>
</dbReference>
<name>A0A1N6EAV5_9RHOB</name>
<keyword evidence="1" id="KW-0732">Signal</keyword>
<organism evidence="3 4">
    <name type="scientific">Vannielia litorea</name>
    <dbReference type="NCBI Taxonomy" id="1217970"/>
    <lineage>
        <taxon>Bacteria</taxon>
        <taxon>Pseudomonadati</taxon>
        <taxon>Pseudomonadota</taxon>
        <taxon>Alphaproteobacteria</taxon>
        <taxon>Rhodobacterales</taxon>
        <taxon>Paracoccaceae</taxon>
        <taxon>Vannielia</taxon>
    </lineage>
</organism>
<keyword evidence="4" id="KW-1185">Reference proteome</keyword>
<sequence>MTKFAKFACAATVGMGMSMGAAQAAEKTTNLSVNAIVLDSCTVTAVTALGFGSIDTNTDAGQTIPGLINVVCSSAKTDVSVKLGAGAASSGGSRNMSDSGSATIPYSIFSDSTHTDEVGIDENIWEGDLTAITPQNIPVYGTIAAGNYSAGIYSDTVLVTLTY</sequence>
<evidence type="ECO:0000256" key="1">
    <source>
        <dbReference type="SAM" id="SignalP"/>
    </source>
</evidence>
<proteinExistence type="predicted"/>
<feature type="signal peptide" evidence="1">
    <location>
        <begin position="1"/>
        <end position="24"/>
    </location>
</feature>
<accession>A0A1N6EAV5</accession>
<feature type="domain" description="Spore coat protein U/FanG" evidence="2">
    <location>
        <begin position="28"/>
        <end position="160"/>
    </location>
</feature>
<dbReference type="Pfam" id="PF05229">
    <property type="entry name" value="SCPU"/>
    <property type="match status" value="1"/>
</dbReference>
<keyword evidence="3" id="KW-0167">Capsid protein</keyword>